<gene>
    <name evidence="3" type="ORF">HMPREF1043_1004</name>
</gene>
<keyword evidence="4" id="KW-1185">Reference proteome</keyword>
<feature type="chain" id="PRO_5039636472" evidence="2">
    <location>
        <begin position="32"/>
        <end position="121"/>
    </location>
</feature>
<evidence type="ECO:0000313" key="4">
    <source>
        <dbReference type="Proteomes" id="UP000003245"/>
    </source>
</evidence>
<sequence>MKNSYKKRLYTNVLSLSAAVLVTVLTQGNAAADTQDSTEKPITNKTETVVPAEKSSATTNATEATATPDSSPAEAQLPTTTNQEEAQKSESAPSIDSSTSTTNESRTETPATPAKTETRAA</sequence>
<dbReference type="AlphaFoldDB" id="I0SFI2"/>
<reference evidence="3 4" key="1">
    <citation type="submission" date="2012-01" db="EMBL/GenBank/DDBJ databases">
        <authorList>
            <person name="Harkins D.M."/>
            <person name="Madupu R."/>
            <person name="Durkin A.S."/>
            <person name="Torralba M."/>
            <person name="Methe B."/>
            <person name="Sutton G.G."/>
            <person name="Nelson K.E."/>
        </authorList>
    </citation>
    <scope>NUCLEOTIDE SEQUENCE [LARGE SCALE GENOMIC DNA]</scope>
    <source>
        <strain evidence="3 4">CCUG 39159</strain>
    </source>
</reference>
<dbReference type="Proteomes" id="UP000003245">
    <property type="component" value="Unassembled WGS sequence"/>
</dbReference>
<feature type="compositionally biased region" description="Polar residues" evidence="1">
    <location>
        <begin position="77"/>
        <end position="96"/>
    </location>
</feature>
<comment type="caution">
    <text evidence="3">The sequence shown here is derived from an EMBL/GenBank/DDBJ whole genome shotgun (WGS) entry which is preliminary data.</text>
</comment>
<evidence type="ECO:0000313" key="3">
    <source>
        <dbReference type="EMBL" id="EID22135.1"/>
    </source>
</evidence>
<evidence type="ECO:0000256" key="1">
    <source>
        <dbReference type="SAM" id="MobiDB-lite"/>
    </source>
</evidence>
<feature type="compositionally biased region" description="Polar residues" evidence="1">
    <location>
        <begin position="29"/>
        <end position="47"/>
    </location>
</feature>
<proteinExistence type="predicted"/>
<feature type="compositionally biased region" description="Low complexity" evidence="1">
    <location>
        <begin position="52"/>
        <end position="67"/>
    </location>
</feature>
<evidence type="ECO:0000256" key="2">
    <source>
        <dbReference type="SAM" id="SignalP"/>
    </source>
</evidence>
<feature type="region of interest" description="Disordered" evidence="1">
    <location>
        <begin position="29"/>
        <end position="121"/>
    </location>
</feature>
<organism evidence="3 4">
    <name type="scientific">Streptococcus anginosus subsp. whileyi CCUG 39159</name>
    <dbReference type="NCBI Taxonomy" id="1095729"/>
    <lineage>
        <taxon>Bacteria</taxon>
        <taxon>Bacillati</taxon>
        <taxon>Bacillota</taxon>
        <taxon>Bacilli</taxon>
        <taxon>Lactobacillales</taxon>
        <taxon>Streptococcaceae</taxon>
        <taxon>Streptococcus</taxon>
        <taxon>Streptococcus anginosus group</taxon>
    </lineage>
</organism>
<dbReference type="EMBL" id="AICP01000037">
    <property type="protein sequence ID" value="EID22135.1"/>
    <property type="molecule type" value="Genomic_DNA"/>
</dbReference>
<dbReference type="PATRIC" id="fig|1095729.3.peg.961"/>
<accession>I0SFI2</accession>
<protein>
    <submittedName>
        <fullName evidence="3">Uncharacterized protein</fullName>
    </submittedName>
</protein>
<feature type="signal peptide" evidence="2">
    <location>
        <begin position="1"/>
        <end position="31"/>
    </location>
</feature>
<name>I0SFI2_STRAP</name>
<feature type="compositionally biased region" description="Low complexity" evidence="1">
    <location>
        <begin position="97"/>
        <end position="115"/>
    </location>
</feature>
<keyword evidence="2" id="KW-0732">Signal</keyword>